<dbReference type="STRING" id="8081.ENSPREP00000009257"/>
<dbReference type="GO" id="GO:0031110">
    <property type="term" value="P:regulation of microtubule polymerization or depolymerization"/>
    <property type="evidence" value="ECO:0007669"/>
    <property type="project" value="TreeGrafter"/>
</dbReference>
<keyword evidence="2 5" id="KW-0175">Coiled coil</keyword>
<feature type="coiled-coil region" evidence="5">
    <location>
        <begin position="48"/>
        <end position="75"/>
    </location>
</feature>
<dbReference type="FunFam" id="1.10.10.1890:FF:000002">
    <property type="entry name" value="Spindle and kinetochore-associated protein 1"/>
    <property type="match status" value="1"/>
</dbReference>
<dbReference type="OMA" id="VEEDMHE"/>
<dbReference type="Proteomes" id="UP000242638">
    <property type="component" value="Unassembled WGS sequence"/>
</dbReference>
<dbReference type="GO" id="GO:0008017">
    <property type="term" value="F:microtubule binding"/>
    <property type="evidence" value="ECO:0007669"/>
    <property type="project" value="InterPro"/>
</dbReference>
<keyword evidence="7" id="KW-1185">Reference proteome</keyword>
<dbReference type="GO" id="GO:0000940">
    <property type="term" value="C:outer kinetochore"/>
    <property type="evidence" value="ECO:0007669"/>
    <property type="project" value="TreeGrafter"/>
</dbReference>
<dbReference type="InterPro" id="IPR042031">
    <property type="entry name" value="SKA1_MBD_sf"/>
</dbReference>
<dbReference type="Gene3D" id="6.10.250.1370">
    <property type="match status" value="1"/>
</dbReference>
<evidence type="ECO:0000256" key="2">
    <source>
        <dbReference type="ARBA" id="ARBA00023054"/>
    </source>
</evidence>
<evidence type="ECO:0000313" key="7">
    <source>
        <dbReference type="Proteomes" id="UP000242638"/>
    </source>
</evidence>
<dbReference type="PANTHER" id="PTHR28573:SF1">
    <property type="entry name" value="SPINDLE AND KINETOCHORE-ASSOCIATED PROTEIN 1"/>
    <property type="match status" value="1"/>
</dbReference>
<name>A0A3P9NI84_POERE</name>
<proteinExistence type="inferred from homology"/>
<dbReference type="AlphaFoldDB" id="A0A3P9NI84"/>
<dbReference type="Gene3D" id="1.10.10.1890">
    <property type="entry name" value="Ska1 microtubule binding domain-like"/>
    <property type="match status" value="1"/>
</dbReference>
<dbReference type="Pfam" id="PF07160">
    <property type="entry name" value="SKA1"/>
    <property type="match status" value="1"/>
</dbReference>
<dbReference type="PANTHER" id="PTHR28573">
    <property type="entry name" value="SPINDLE AND KINETOCHORE-ASSOCIATED PROTEIN 1"/>
    <property type="match status" value="1"/>
</dbReference>
<dbReference type="OrthoDB" id="5962at2759"/>
<sequence length="242" mass="28417">MADLEEIYQHFQNKLSSLQCMLDLSAVDLPQQKIKKLAQEVLGLGRILEEFEKCVDQQKEQLKQLKELEKLFQNDLESVQHMKDNFPAHIPKRKSSVMDNKPADHQPAWAEKTKKISRNFVKEMDYITTQEYDGIPHYMKGRVSYEQLNAVVEGINTAVAAKYKILCQPLKALNNHSRKLQQRFKDQETKDTRGQFFVVEEDMHEFTQMKVDKRFQGILNMLRQCQRLREVRGGGLVRYVLM</sequence>
<dbReference type="GO" id="GO:0051301">
    <property type="term" value="P:cell division"/>
    <property type="evidence" value="ECO:0007669"/>
    <property type="project" value="InterPro"/>
</dbReference>
<dbReference type="KEGG" id="pret:103465766"/>
<reference evidence="6" key="2">
    <citation type="submission" date="2025-08" db="UniProtKB">
        <authorList>
            <consortium name="Ensembl"/>
        </authorList>
    </citation>
    <scope>IDENTIFICATION</scope>
    <source>
        <strain evidence="6">Guanapo</strain>
    </source>
</reference>
<comment type="similarity">
    <text evidence="1">Belongs to the SKA1 family.</text>
</comment>
<dbReference type="GeneID" id="103465766"/>
<reference evidence="6" key="3">
    <citation type="submission" date="2025-09" db="UniProtKB">
        <authorList>
            <consortium name="Ensembl"/>
        </authorList>
    </citation>
    <scope>IDENTIFICATION</scope>
    <source>
        <strain evidence="6">Guanapo</strain>
    </source>
</reference>
<organism evidence="6 7">
    <name type="scientific">Poecilia reticulata</name>
    <name type="common">Guppy</name>
    <name type="synonym">Acanthophacelus reticulatus</name>
    <dbReference type="NCBI Taxonomy" id="8081"/>
    <lineage>
        <taxon>Eukaryota</taxon>
        <taxon>Metazoa</taxon>
        <taxon>Chordata</taxon>
        <taxon>Craniata</taxon>
        <taxon>Vertebrata</taxon>
        <taxon>Euteleostomi</taxon>
        <taxon>Actinopterygii</taxon>
        <taxon>Neopterygii</taxon>
        <taxon>Teleostei</taxon>
        <taxon>Neoteleostei</taxon>
        <taxon>Acanthomorphata</taxon>
        <taxon>Ovalentaria</taxon>
        <taxon>Atherinomorphae</taxon>
        <taxon>Cyprinodontiformes</taxon>
        <taxon>Poeciliidae</taxon>
        <taxon>Poeciliinae</taxon>
        <taxon>Poecilia</taxon>
    </lineage>
</organism>
<dbReference type="Ensembl" id="ENSPRET00000009368.1">
    <property type="protein sequence ID" value="ENSPREP00000009257.1"/>
    <property type="gene ID" value="ENSPREG00000006309.1"/>
</dbReference>
<evidence type="ECO:0000256" key="4">
    <source>
        <dbReference type="ARBA" id="ARBA00047202"/>
    </source>
</evidence>
<dbReference type="GO" id="GO:0000278">
    <property type="term" value="P:mitotic cell cycle"/>
    <property type="evidence" value="ECO:0007669"/>
    <property type="project" value="TreeGrafter"/>
</dbReference>
<reference evidence="7" key="1">
    <citation type="submission" date="2013-11" db="EMBL/GenBank/DDBJ databases">
        <title>The genomic landscape of the Guanapo guppy.</title>
        <authorList>
            <person name="Kuenstner A."/>
            <person name="Dreyer C."/>
        </authorList>
    </citation>
    <scope>NUCLEOTIDE SEQUENCE</scope>
    <source>
        <strain evidence="7">Guanapo</strain>
    </source>
</reference>
<dbReference type="GeneTree" id="ENSGT00940000166216"/>
<dbReference type="GO" id="GO:0072686">
    <property type="term" value="C:mitotic spindle"/>
    <property type="evidence" value="ECO:0007669"/>
    <property type="project" value="TreeGrafter"/>
</dbReference>
<evidence type="ECO:0000256" key="5">
    <source>
        <dbReference type="SAM" id="Coils"/>
    </source>
</evidence>
<evidence type="ECO:0000256" key="3">
    <source>
        <dbReference type="ARBA" id="ARBA00047182"/>
    </source>
</evidence>
<dbReference type="InterPro" id="IPR009829">
    <property type="entry name" value="SKA1"/>
</dbReference>
<dbReference type="RefSeq" id="XP_008409121.1">
    <property type="nucleotide sequence ID" value="XM_008410899.2"/>
</dbReference>
<protein>
    <recommendedName>
        <fullName evidence="3">SKA complex subunit 1</fullName>
    </recommendedName>
    <alternativeName>
        <fullName evidence="4">Spindle and kinetochore-associated protein 1</fullName>
    </alternativeName>
</protein>
<evidence type="ECO:0000313" key="6">
    <source>
        <dbReference type="Ensembl" id="ENSPREP00000009257.1"/>
    </source>
</evidence>
<dbReference type="Bgee" id="ENSPREG00000006309">
    <property type="expression patterns" value="Expressed in head and 1 other cell type or tissue"/>
</dbReference>
<evidence type="ECO:0000256" key="1">
    <source>
        <dbReference type="ARBA" id="ARBA00006836"/>
    </source>
</evidence>
<dbReference type="CTD" id="220134"/>
<dbReference type="GO" id="GO:0005876">
    <property type="term" value="C:spindle microtubule"/>
    <property type="evidence" value="ECO:0007669"/>
    <property type="project" value="TreeGrafter"/>
</dbReference>
<accession>A0A3P9NI84</accession>
<dbReference type="GO" id="GO:0007059">
    <property type="term" value="P:chromosome segregation"/>
    <property type="evidence" value="ECO:0007669"/>
    <property type="project" value="InterPro"/>
</dbReference>